<evidence type="ECO:0008006" key="3">
    <source>
        <dbReference type="Google" id="ProtNLM"/>
    </source>
</evidence>
<dbReference type="NCBIfam" id="TIGR04355">
    <property type="entry name" value="HprK_rel_B"/>
    <property type="match status" value="1"/>
</dbReference>
<dbReference type="Proteomes" id="UP000319812">
    <property type="component" value="Unassembled WGS sequence"/>
</dbReference>
<keyword evidence="2" id="KW-1185">Reference proteome</keyword>
<proteinExistence type="predicted"/>
<gene>
    <name evidence="1" type="ORF">HHA01_22110</name>
</gene>
<dbReference type="EMBL" id="BJOC01000030">
    <property type="protein sequence ID" value="GED23234.1"/>
    <property type="molecule type" value="Genomic_DNA"/>
</dbReference>
<dbReference type="SUPFAM" id="SSF53795">
    <property type="entry name" value="PEP carboxykinase-like"/>
    <property type="match status" value="1"/>
</dbReference>
<dbReference type="AlphaFoldDB" id="A0A4Y4F5U3"/>
<dbReference type="InterPro" id="IPR027417">
    <property type="entry name" value="P-loop_NTPase"/>
</dbReference>
<dbReference type="InterPro" id="IPR027597">
    <property type="entry name" value="HprK-rel_B"/>
</dbReference>
<dbReference type="RefSeq" id="WP_141320724.1">
    <property type="nucleotide sequence ID" value="NZ_BJOC01000030.1"/>
</dbReference>
<comment type="caution">
    <text evidence="1">The sequence shown here is derived from an EMBL/GenBank/DDBJ whole genome shotgun (WGS) entry which is preliminary data.</text>
</comment>
<organism evidence="1 2">
    <name type="scientific">Halomonas halmophila</name>
    <dbReference type="NCBI Taxonomy" id="252"/>
    <lineage>
        <taxon>Bacteria</taxon>
        <taxon>Pseudomonadati</taxon>
        <taxon>Pseudomonadota</taxon>
        <taxon>Gammaproteobacteria</taxon>
        <taxon>Oceanospirillales</taxon>
        <taxon>Halomonadaceae</taxon>
        <taxon>Halomonas</taxon>
    </lineage>
</organism>
<reference evidence="1 2" key="1">
    <citation type="submission" date="2019-06" db="EMBL/GenBank/DDBJ databases">
        <title>Whole genome shotgun sequence of Halomonas halmophila NBRC 15537.</title>
        <authorList>
            <person name="Hosoyama A."/>
            <person name="Uohara A."/>
            <person name="Ohji S."/>
            <person name="Ichikawa N."/>
        </authorList>
    </citation>
    <scope>NUCLEOTIDE SEQUENCE [LARGE SCALE GENOMIC DNA]</scope>
    <source>
        <strain evidence="1 2">NBRC 15537</strain>
    </source>
</reference>
<accession>A0A4Y4F5U3</accession>
<protein>
    <recommendedName>
        <fullName evidence="3">HPr kinase</fullName>
    </recommendedName>
</protein>
<sequence>MSVPNACPAGYAEILRGEARLLEAPLVLAMGDCSLRLRSNSPAMLERLGEYFAHCRCDAAEAPPECLDLEIIEGAPPALAVDFIDWSREPGKQGRKDSYHDLPGGRLVRKVRTGLVFLQSADQRMAAGPCLAHDNQVINFILAQTMNHLQQRGWQVCHAAALVGAGGAVAIAGFSGGGKSTAMLHAMDIPGARFLTNDRLFLKRQGEALQAAGVPKQPRINPGTALHNPRLVELLPEARRAALRTLSSAELWSLEEKYDVPVSDIYGPERSVSRAPLGALVILDWQRDAAQPLTMRRIDPRQHPELLAAVMKSPGPFYQAPDGSFQADGETLNAEPYQDLLATTPVYAVRGGVDFAALVEDHLKPLMERPA</sequence>
<dbReference type="OrthoDB" id="5443147at2"/>
<evidence type="ECO:0000313" key="2">
    <source>
        <dbReference type="Proteomes" id="UP000319812"/>
    </source>
</evidence>
<dbReference type="Gene3D" id="3.40.50.300">
    <property type="entry name" value="P-loop containing nucleotide triphosphate hydrolases"/>
    <property type="match status" value="1"/>
</dbReference>
<name>A0A4Y4F5U3_9GAMM</name>
<evidence type="ECO:0000313" key="1">
    <source>
        <dbReference type="EMBL" id="GED23234.1"/>
    </source>
</evidence>